<dbReference type="AlphaFoldDB" id="A0A2P5ICB0"/>
<gene>
    <name evidence="1" type="ORF">DHEL01_v201476</name>
</gene>
<evidence type="ECO:0000313" key="2">
    <source>
        <dbReference type="Proteomes" id="UP000094444"/>
    </source>
</evidence>
<sequence>MHGNLVHADRGGHWTSTRYFTPHILFKVFLAKHCTSSIALIPLFRPVLPARIGYSWGYNVTSAVFKLLYKPRVAENWSQVLVPLRWWPGLRIQMFPEDISPTRPCNSTTSSEYNRRQSRRLFKASNALVRLWAGSYS</sequence>
<dbReference type="InParanoid" id="A0A2P5ICB0"/>
<organism evidence="1 2">
    <name type="scientific">Diaporthe helianthi</name>
    <dbReference type="NCBI Taxonomy" id="158607"/>
    <lineage>
        <taxon>Eukaryota</taxon>
        <taxon>Fungi</taxon>
        <taxon>Dikarya</taxon>
        <taxon>Ascomycota</taxon>
        <taxon>Pezizomycotina</taxon>
        <taxon>Sordariomycetes</taxon>
        <taxon>Sordariomycetidae</taxon>
        <taxon>Diaporthales</taxon>
        <taxon>Diaporthaceae</taxon>
        <taxon>Diaporthe</taxon>
    </lineage>
</organism>
<protein>
    <submittedName>
        <fullName evidence="1">Uncharacterized protein</fullName>
    </submittedName>
</protein>
<reference evidence="1" key="1">
    <citation type="submission" date="2017-09" db="EMBL/GenBank/DDBJ databases">
        <title>Polyketide synthases of a Diaporthe helianthi virulent isolate.</title>
        <authorList>
            <person name="Baroncelli R."/>
        </authorList>
    </citation>
    <scope>NUCLEOTIDE SEQUENCE [LARGE SCALE GENOMIC DNA]</scope>
    <source>
        <strain evidence="1">7/96</strain>
    </source>
</reference>
<dbReference type="Proteomes" id="UP000094444">
    <property type="component" value="Unassembled WGS sequence"/>
</dbReference>
<keyword evidence="2" id="KW-1185">Reference proteome</keyword>
<dbReference type="EMBL" id="MAVT02000068">
    <property type="protein sequence ID" value="POS80140.1"/>
    <property type="molecule type" value="Genomic_DNA"/>
</dbReference>
<proteinExistence type="predicted"/>
<accession>A0A2P5ICB0</accession>
<comment type="caution">
    <text evidence="1">The sequence shown here is derived from an EMBL/GenBank/DDBJ whole genome shotgun (WGS) entry which is preliminary data.</text>
</comment>
<name>A0A2P5ICB0_DIAHE</name>
<evidence type="ECO:0000313" key="1">
    <source>
        <dbReference type="EMBL" id="POS80140.1"/>
    </source>
</evidence>